<dbReference type="AlphaFoldDB" id="A0A2W4IUH2"/>
<name>A0A2W4IUH2_9PSEU</name>
<gene>
    <name evidence="3" type="ORF">DIU77_18080</name>
</gene>
<dbReference type="EMBL" id="QGUI01000876">
    <property type="protein sequence ID" value="PZM90324.1"/>
    <property type="molecule type" value="Genomic_DNA"/>
</dbReference>
<proteinExistence type="predicted"/>
<keyword evidence="1" id="KW-1133">Transmembrane helix</keyword>
<evidence type="ECO:0000259" key="2">
    <source>
        <dbReference type="Pfam" id="PF10756"/>
    </source>
</evidence>
<feature type="transmembrane region" description="Helical" evidence="1">
    <location>
        <begin position="39"/>
        <end position="60"/>
    </location>
</feature>
<feature type="transmembrane region" description="Helical" evidence="1">
    <location>
        <begin position="12"/>
        <end position="32"/>
    </location>
</feature>
<dbReference type="Pfam" id="PF10756">
    <property type="entry name" value="bPH_6"/>
    <property type="match status" value="1"/>
</dbReference>
<comment type="caution">
    <text evidence="3">The sequence shown here is derived from an EMBL/GenBank/DDBJ whole genome shotgun (WGS) entry which is preliminary data.</text>
</comment>
<keyword evidence="1" id="KW-0472">Membrane</keyword>
<dbReference type="InterPro" id="IPR019692">
    <property type="entry name" value="CFP-6_PH"/>
</dbReference>
<accession>A0A2W4IUH2</accession>
<reference evidence="3" key="1">
    <citation type="submission" date="2018-05" db="EMBL/GenBank/DDBJ databases">
        <authorList>
            <person name="Lanie J.A."/>
            <person name="Ng W.-L."/>
            <person name="Kazmierczak K.M."/>
            <person name="Andrzejewski T.M."/>
            <person name="Davidsen T.M."/>
            <person name="Wayne K.J."/>
            <person name="Tettelin H."/>
            <person name="Glass J.I."/>
            <person name="Rusch D."/>
            <person name="Podicherti R."/>
            <person name="Tsui H.-C.T."/>
            <person name="Winkler M.E."/>
        </authorList>
    </citation>
    <scope>NUCLEOTIDE SEQUENCE</scope>
    <source>
        <strain evidence="3">ZC4RG45</strain>
    </source>
</reference>
<protein>
    <recommendedName>
        <fullName evidence="2">Low molecular weight protein antigen 6 PH domain-containing protein</fullName>
    </recommendedName>
</protein>
<evidence type="ECO:0000256" key="1">
    <source>
        <dbReference type="SAM" id="Phobius"/>
    </source>
</evidence>
<keyword evidence="1" id="KW-0812">Transmembrane</keyword>
<organism evidence="3">
    <name type="scientific">Thermocrispum agreste</name>
    <dbReference type="NCBI Taxonomy" id="37925"/>
    <lineage>
        <taxon>Bacteria</taxon>
        <taxon>Bacillati</taxon>
        <taxon>Actinomycetota</taxon>
        <taxon>Actinomycetes</taxon>
        <taxon>Pseudonocardiales</taxon>
        <taxon>Pseudonocardiaceae</taxon>
        <taxon>Thermocrispum</taxon>
    </lineage>
</organism>
<evidence type="ECO:0000313" key="3">
    <source>
        <dbReference type="EMBL" id="PZM90324.1"/>
    </source>
</evidence>
<dbReference type="STRING" id="1111738.GCA_000427905_03697"/>
<sequence>MDNLGMTWGPRRSVIVALGLVGIGCAIGATLYGRDGDRLGALLLWLGALVFVAVTAYGSLLNPRLFANEVGVEVRTMKGVRSAEWRHVEARVTTTRRLGRDTRTLELELADADDVMADPELVVLGQFELGAEPDDVLADLNRLRSS</sequence>
<feature type="domain" description="Low molecular weight protein antigen 6 PH" evidence="2">
    <location>
        <begin position="63"/>
        <end position="144"/>
    </location>
</feature>